<dbReference type="EMBL" id="BMCT01000001">
    <property type="protein sequence ID" value="GGF57745.1"/>
    <property type="molecule type" value="Genomic_DNA"/>
</dbReference>
<evidence type="ECO:0000313" key="4">
    <source>
        <dbReference type="Proteomes" id="UP000606044"/>
    </source>
</evidence>
<proteinExistence type="predicted"/>
<reference evidence="3" key="1">
    <citation type="journal article" date="2014" name="Int. J. Syst. Evol. Microbiol.">
        <title>Complete genome sequence of Corynebacterium casei LMG S-19264T (=DSM 44701T), isolated from a smear-ripened cheese.</title>
        <authorList>
            <consortium name="US DOE Joint Genome Institute (JGI-PGF)"/>
            <person name="Walter F."/>
            <person name="Albersmeier A."/>
            <person name="Kalinowski J."/>
            <person name="Ruckert C."/>
        </authorList>
    </citation>
    <scope>NUCLEOTIDE SEQUENCE</scope>
    <source>
        <strain evidence="3">CCM 7897</strain>
    </source>
</reference>
<gene>
    <name evidence="3" type="ORF">GCM10007301_16830</name>
</gene>
<dbReference type="AlphaFoldDB" id="A0A917F7E6"/>
<dbReference type="InterPro" id="IPR017740">
    <property type="entry name" value="TssA-like"/>
</dbReference>
<dbReference type="Pfam" id="PF06812">
    <property type="entry name" value="ImpA_N"/>
    <property type="match status" value="1"/>
</dbReference>
<evidence type="ECO:0000313" key="3">
    <source>
        <dbReference type="EMBL" id="GGF57745.1"/>
    </source>
</evidence>
<protein>
    <submittedName>
        <fullName evidence="3">Type VI secretion protein</fullName>
    </submittedName>
</protein>
<accession>A0A917F7E6</accession>
<reference evidence="3" key="2">
    <citation type="submission" date="2020-09" db="EMBL/GenBank/DDBJ databases">
        <authorList>
            <person name="Sun Q."/>
            <person name="Sedlacek I."/>
        </authorList>
    </citation>
    <scope>NUCLEOTIDE SEQUENCE</scope>
    <source>
        <strain evidence="3">CCM 7897</strain>
    </source>
</reference>
<sequence length="383" mass="40803">MTVEPTFDTAETLAPIGDEPGYGEDPRADMAVSSLFLQMKDARAGARRKERALDVDPDAPPADEEWGQVGEFGFQILAGVGKDLEVAAWMIEALVRLDGFKGLYTGLTMAEGLVRTYWDGVYPLPDEDGNEGRLAPFIALNGGESDGLLIQPLRKVPLTSGSDHLSLWQYEQAKEIAAISDETRREARLSSGGISMDAFDEAVRSTPPSFFAGLVEQIEACLAAANALSDAFSAHVGMDAPPAGAIRNVLNTVLEEVHSFAASKLEQASASQALAEAADITGTEGGESGEVAADGTPAPAGAVTRAGISSREQALRTLLDVAAFFRTNEPHSPISYTLEEIVRRARMPLGALLEELIVDADARRYFYIAAGLRPPAPPEEAQE</sequence>
<evidence type="ECO:0000256" key="1">
    <source>
        <dbReference type="SAM" id="MobiDB-lite"/>
    </source>
</evidence>
<dbReference type="Proteomes" id="UP000606044">
    <property type="component" value="Unassembled WGS sequence"/>
</dbReference>
<dbReference type="RefSeq" id="WP_188577093.1">
    <property type="nucleotide sequence ID" value="NZ_BMCT01000001.1"/>
</dbReference>
<evidence type="ECO:0000259" key="2">
    <source>
        <dbReference type="Pfam" id="PF06812"/>
    </source>
</evidence>
<organism evidence="3 4">
    <name type="scientific">Azorhizobium oxalatiphilum</name>
    <dbReference type="NCBI Taxonomy" id="980631"/>
    <lineage>
        <taxon>Bacteria</taxon>
        <taxon>Pseudomonadati</taxon>
        <taxon>Pseudomonadota</taxon>
        <taxon>Alphaproteobacteria</taxon>
        <taxon>Hyphomicrobiales</taxon>
        <taxon>Xanthobacteraceae</taxon>
        <taxon>Azorhizobium</taxon>
    </lineage>
</organism>
<dbReference type="NCBIfam" id="TIGR03363">
    <property type="entry name" value="VI_chp_8"/>
    <property type="match status" value="1"/>
</dbReference>
<dbReference type="PANTHER" id="PTHR37951">
    <property type="entry name" value="CYTOPLASMIC PROTEIN-RELATED"/>
    <property type="match status" value="1"/>
</dbReference>
<keyword evidence="4" id="KW-1185">Reference proteome</keyword>
<dbReference type="PANTHER" id="PTHR37951:SF1">
    <property type="entry name" value="TYPE VI SECRETION SYSTEM COMPONENT TSSA1"/>
    <property type="match status" value="1"/>
</dbReference>
<comment type="caution">
    <text evidence="3">The sequence shown here is derived from an EMBL/GenBank/DDBJ whole genome shotgun (WGS) entry which is preliminary data.</text>
</comment>
<feature type="domain" description="ImpA N-terminal" evidence="2">
    <location>
        <begin position="13"/>
        <end position="141"/>
    </location>
</feature>
<name>A0A917F7E6_9HYPH</name>
<feature type="region of interest" description="Disordered" evidence="1">
    <location>
        <begin position="1"/>
        <end position="26"/>
    </location>
</feature>
<dbReference type="InterPro" id="IPR010657">
    <property type="entry name" value="ImpA_N"/>
</dbReference>